<proteinExistence type="predicted"/>
<name>A0ABM7Z0B6_NOSCO</name>
<dbReference type="RefSeq" id="WP_251959539.1">
    <property type="nucleotide sequence ID" value="NZ_AP025732.1"/>
</dbReference>
<evidence type="ECO:0008006" key="4">
    <source>
        <dbReference type="Google" id="ProtNLM"/>
    </source>
</evidence>
<dbReference type="EMBL" id="AP025732">
    <property type="protein sequence ID" value="BDI16376.1"/>
    <property type="molecule type" value="Genomic_DNA"/>
</dbReference>
<keyword evidence="1" id="KW-0472">Membrane</keyword>
<feature type="transmembrane region" description="Helical" evidence="1">
    <location>
        <begin position="18"/>
        <end position="37"/>
    </location>
</feature>
<evidence type="ECO:0000256" key="1">
    <source>
        <dbReference type="SAM" id="Phobius"/>
    </source>
</evidence>
<reference evidence="2" key="1">
    <citation type="submission" date="2022-04" db="EMBL/GenBank/DDBJ databases">
        <title>Complete genome sequence of a cyanobacterium, Nostoc sp. SO-36, isolated in Antarctica.</title>
        <authorList>
            <person name="Kanesaki Y."/>
            <person name="Effendi D."/>
            <person name="Sakamoto T."/>
            <person name="Ohtani S."/>
            <person name="Awai K."/>
        </authorList>
    </citation>
    <scope>NUCLEOTIDE SEQUENCE</scope>
    <source>
        <strain evidence="2">SO-36</strain>
    </source>
</reference>
<evidence type="ECO:0000313" key="2">
    <source>
        <dbReference type="EMBL" id="BDI16376.1"/>
    </source>
</evidence>
<protein>
    <recommendedName>
        <fullName evidence="4">G domain-containing protein</fullName>
    </recommendedName>
</protein>
<keyword evidence="3" id="KW-1185">Reference proteome</keyword>
<accession>A0ABM7Z0B6</accession>
<gene>
    <name evidence="2" type="ORF">ANSO36C_21780</name>
</gene>
<dbReference type="SUPFAM" id="SSF52540">
    <property type="entry name" value="P-loop containing nucleoside triphosphate hydrolases"/>
    <property type="match status" value="1"/>
</dbReference>
<organism evidence="2 3">
    <name type="scientific">Nostoc cf. commune SO-36</name>
    <dbReference type="NCBI Taxonomy" id="449208"/>
    <lineage>
        <taxon>Bacteria</taxon>
        <taxon>Bacillati</taxon>
        <taxon>Cyanobacteriota</taxon>
        <taxon>Cyanophyceae</taxon>
        <taxon>Nostocales</taxon>
        <taxon>Nostocaceae</taxon>
        <taxon>Nostoc</taxon>
    </lineage>
</organism>
<dbReference type="InterPro" id="IPR027417">
    <property type="entry name" value="P-loop_NTPase"/>
</dbReference>
<dbReference type="Gene3D" id="3.40.50.300">
    <property type="entry name" value="P-loop containing nucleotide triphosphate hydrolases"/>
    <property type="match status" value="1"/>
</dbReference>
<evidence type="ECO:0000313" key="3">
    <source>
        <dbReference type="Proteomes" id="UP001055453"/>
    </source>
</evidence>
<dbReference type="Proteomes" id="UP001055453">
    <property type="component" value="Chromosome"/>
</dbReference>
<keyword evidence="1" id="KW-0812">Transmembrane</keyword>
<sequence>MTIVIVSIVQLNTTIKGYSIPVGIISSAFISMIPIVFKPLREDIQNFIIKEILVGSRVCRFLVVGIGGVGKTNLIKRMLDKRFVPESTTVNTIFYQKYYEPFEEQNIDIKKGCYTKFLDYRGQNISDILVEPPEQFFGEPSNRLVNIVFLVVDFFDFQYVANTGKTSDQQQDEFIEQCKKNTYQLIEQRINEHLNRIFTPETLQCILKATCSRENLFSIKIIVSKMDLLEKIWDRGYLKDVASGKSIEEFAFSVCNKLLERLNQAVINTEITQGKDIINLGKKITPSIELITSNTKGNFAANIRELYVKEVDTYLYKFSR</sequence>
<keyword evidence="1" id="KW-1133">Transmembrane helix</keyword>